<dbReference type="AlphaFoldDB" id="A0A9D3SIV5"/>
<protein>
    <submittedName>
        <fullName evidence="2">Uncharacterized protein</fullName>
    </submittedName>
</protein>
<proteinExistence type="predicted"/>
<name>A0A9D3SIV5_9TELE</name>
<evidence type="ECO:0000313" key="3">
    <source>
        <dbReference type="Proteomes" id="UP000824219"/>
    </source>
</evidence>
<sequence>MGLGLGMAGQVRIASRREATRSEIGSEVGGIPASISETVVLVRASILSHGPRNRDRRADGVDWDQSVSSA</sequence>
<keyword evidence="3" id="KW-1185">Reference proteome</keyword>
<organism evidence="2 3">
    <name type="scientific">Hemibagrus wyckioides</name>
    <dbReference type="NCBI Taxonomy" id="337641"/>
    <lineage>
        <taxon>Eukaryota</taxon>
        <taxon>Metazoa</taxon>
        <taxon>Chordata</taxon>
        <taxon>Craniata</taxon>
        <taxon>Vertebrata</taxon>
        <taxon>Euteleostomi</taxon>
        <taxon>Actinopterygii</taxon>
        <taxon>Neopterygii</taxon>
        <taxon>Teleostei</taxon>
        <taxon>Ostariophysi</taxon>
        <taxon>Siluriformes</taxon>
        <taxon>Bagridae</taxon>
        <taxon>Hemibagrus</taxon>
    </lineage>
</organism>
<gene>
    <name evidence="2" type="ORF">KOW79_015149</name>
</gene>
<reference evidence="2 3" key="1">
    <citation type="submission" date="2021-06" db="EMBL/GenBank/DDBJ databases">
        <title>Chromosome-level genome assembly of the red-tail catfish (Hemibagrus wyckioides).</title>
        <authorList>
            <person name="Shao F."/>
        </authorList>
    </citation>
    <scope>NUCLEOTIDE SEQUENCE [LARGE SCALE GENOMIC DNA]</scope>
    <source>
        <strain evidence="2">EC202008001</strain>
        <tissue evidence="2">Blood</tissue>
    </source>
</reference>
<dbReference type="Proteomes" id="UP000824219">
    <property type="component" value="Linkage Group LG18"/>
</dbReference>
<accession>A0A9D3SIV5</accession>
<dbReference type="EMBL" id="JAHKSW010000018">
    <property type="protein sequence ID" value="KAG7320734.1"/>
    <property type="molecule type" value="Genomic_DNA"/>
</dbReference>
<feature type="region of interest" description="Disordered" evidence="1">
    <location>
        <begin position="49"/>
        <end position="70"/>
    </location>
</feature>
<evidence type="ECO:0000313" key="2">
    <source>
        <dbReference type="EMBL" id="KAG7320734.1"/>
    </source>
</evidence>
<evidence type="ECO:0000256" key="1">
    <source>
        <dbReference type="SAM" id="MobiDB-lite"/>
    </source>
</evidence>
<comment type="caution">
    <text evidence="2">The sequence shown here is derived from an EMBL/GenBank/DDBJ whole genome shotgun (WGS) entry which is preliminary data.</text>
</comment>